<comment type="caution">
    <text evidence="3">The sequence shown here is derived from an EMBL/GenBank/DDBJ whole genome shotgun (WGS) entry which is preliminary data.</text>
</comment>
<feature type="signal peptide" evidence="2">
    <location>
        <begin position="1"/>
        <end position="16"/>
    </location>
</feature>
<feature type="chain" id="PRO_5045599163" description="Secreted protein" evidence="2">
    <location>
        <begin position="17"/>
        <end position="116"/>
    </location>
</feature>
<keyword evidence="4" id="KW-1185">Reference proteome</keyword>
<dbReference type="Proteomes" id="UP000774617">
    <property type="component" value="Unassembled WGS sequence"/>
</dbReference>
<proteinExistence type="predicted"/>
<feature type="transmembrane region" description="Helical" evidence="1">
    <location>
        <begin position="75"/>
        <end position="96"/>
    </location>
</feature>
<reference evidence="3 4" key="1">
    <citation type="journal article" date="2021" name="Nat. Commun.">
        <title>Genetic determinants of endophytism in the Arabidopsis root mycobiome.</title>
        <authorList>
            <person name="Mesny F."/>
            <person name="Miyauchi S."/>
            <person name="Thiergart T."/>
            <person name="Pickel B."/>
            <person name="Atanasova L."/>
            <person name="Karlsson M."/>
            <person name="Huettel B."/>
            <person name="Barry K.W."/>
            <person name="Haridas S."/>
            <person name="Chen C."/>
            <person name="Bauer D."/>
            <person name="Andreopoulos W."/>
            <person name="Pangilinan J."/>
            <person name="LaButti K."/>
            <person name="Riley R."/>
            <person name="Lipzen A."/>
            <person name="Clum A."/>
            <person name="Drula E."/>
            <person name="Henrissat B."/>
            <person name="Kohler A."/>
            <person name="Grigoriev I.V."/>
            <person name="Martin F.M."/>
            <person name="Hacquard S."/>
        </authorList>
    </citation>
    <scope>NUCLEOTIDE SEQUENCE [LARGE SCALE GENOMIC DNA]</scope>
    <source>
        <strain evidence="3 4">MPI-SDFR-AT-0080</strain>
    </source>
</reference>
<keyword evidence="2" id="KW-0732">Signal</keyword>
<name>A0ABQ8G219_9PEZI</name>
<organism evidence="3 4">
    <name type="scientific">Macrophomina phaseolina</name>
    <dbReference type="NCBI Taxonomy" id="35725"/>
    <lineage>
        <taxon>Eukaryota</taxon>
        <taxon>Fungi</taxon>
        <taxon>Dikarya</taxon>
        <taxon>Ascomycota</taxon>
        <taxon>Pezizomycotina</taxon>
        <taxon>Dothideomycetes</taxon>
        <taxon>Dothideomycetes incertae sedis</taxon>
        <taxon>Botryosphaeriales</taxon>
        <taxon>Botryosphaeriaceae</taxon>
        <taxon>Macrophomina</taxon>
    </lineage>
</organism>
<accession>A0ABQ8G219</accession>
<gene>
    <name evidence="3" type="ORF">B0J12DRAFT_203519</name>
</gene>
<protein>
    <recommendedName>
        <fullName evidence="5">Secreted protein</fullName>
    </recommendedName>
</protein>
<evidence type="ECO:0000313" key="3">
    <source>
        <dbReference type="EMBL" id="KAH7042611.1"/>
    </source>
</evidence>
<keyword evidence="1" id="KW-0812">Transmembrane</keyword>
<keyword evidence="1" id="KW-1133">Transmembrane helix</keyword>
<evidence type="ECO:0000313" key="4">
    <source>
        <dbReference type="Proteomes" id="UP000774617"/>
    </source>
</evidence>
<dbReference type="EMBL" id="JAGTJR010000025">
    <property type="protein sequence ID" value="KAH7042611.1"/>
    <property type="molecule type" value="Genomic_DNA"/>
</dbReference>
<evidence type="ECO:0000256" key="1">
    <source>
        <dbReference type="SAM" id="Phobius"/>
    </source>
</evidence>
<keyword evidence="1" id="KW-0472">Membrane</keyword>
<sequence>MKRVWLYLFWLLRSEASVCLLPVMVMNGIGGGMARFRPYDGVSRGVTHCFSLRRVNALLCCVERPQRILLHKEELLVSGVLFFWGGAGLGGRYGLWRSCNRTHDPRIPCASRRKRT</sequence>
<evidence type="ECO:0008006" key="5">
    <source>
        <dbReference type="Google" id="ProtNLM"/>
    </source>
</evidence>
<evidence type="ECO:0000256" key="2">
    <source>
        <dbReference type="SAM" id="SignalP"/>
    </source>
</evidence>